<proteinExistence type="predicted"/>
<feature type="non-terminal residue" evidence="1">
    <location>
        <position position="48"/>
    </location>
</feature>
<organism evidence="1">
    <name type="scientific">marine sediment metagenome</name>
    <dbReference type="NCBI Taxonomy" id="412755"/>
    <lineage>
        <taxon>unclassified sequences</taxon>
        <taxon>metagenomes</taxon>
        <taxon>ecological metagenomes</taxon>
    </lineage>
</organism>
<dbReference type="AlphaFoldDB" id="X1RU18"/>
<sequence>MKVLVADHISKEGLDILNKAQAEVDVKLGLKPEELKSIIGNYDALIVR</sequence>
<evidence type="ECO:0000313" key="1">
    <source>
        <dbReference type="EMBL" id="GAI84257.1"/>
    </source>
</evidence>
<reference evidence="1" key="1">
    <citation type="journal article" date="2014" name="Front. Microbiol.">
        <title>High frequency of phylogenetically diverse reductive dehalogenase-homologous genes in deep subseafloor sedimentary metagenomes.</title>
        <authorList>
            <person name="Kawai M."/>
            <person name="Futagami T."/>
            <person name="Toyoda A."/>
            <person name="Takaki Y."/>
            <person name="Nishi S."/>
            <person name="Hori S."/>
            <person name="Arai W."/>
            <person name="Tsubouchi T."/>
            <person name="Morono Y."/>
            <person name="Uchiyama I."/>
            <person name="Ito T."/>
            <person name="Fujiyama A."/>
            <person name="Inagaki F."/>
            <person name="Takami H."/>
        </authorList>
    </citation>
    <scope>NUCLEOTIDE SEQUENCE</scope>
    <source>
        <strain evidence="1">Expedition CK06-06</strain>
    </source>
</reference>
<accession>X1RU18</accession>
<comment type="caution">
    <text evidence="1">The sequence shown here is derived from an EMBL/GenBank/DDBJ whole genome shotgun (WGS) entry which is preliminary data.</text>
</comment>
<dbReference type="EMBL" id="BARW01009759">
    <property type="protein sequence ID" value="GAI84257.1"/>
    <property type="molecule type" value="Genomic_DNA"/>
</dbReference>
<dbReference type="Gene3D" id="3.40.50.720">
    <property type="entry name" value="NAD(P)-binding Rossmann-like Domain"/>
    <property type="match status" value="1"/>
</dbReference>
<name>X1RU18_9ZZZZ</name>
<evidence type="ECO:0008006" key="2">
    <source>
        <dbReference type="Google" id="ProtNLM"/>
    </source>
</evidence>
<gene>
    <name evidence="1" type="ORF">S12H4_19499</name>
</gene>
<protein>
    <recommendedName>
        <fullName evidence="2">D-isomer specific 2-hydroxyacid dehydrogenase catalytic domain-containing protein</fullName>
    </recommendedName>
</protein>
<dbReference type="SUPFAM" id="SSF52283">
    <property type="entry name" value="Formate/glycerate dehydrogenase catalytic domain-like"/>
    <property type="match status" value="1"/>
</dbReference>